<feature type="transmembrane region" description="Helical" evidence="1">
    <location>
        <begin position="41"/>
        <end position="58"/>
    </location>
</feature>
<sequence length="127" mass="13387">MRVDQRSIAAAHGVYYALTGVWSLVSIRTFEAVTGPKAERWLVKTVGVLVLVIGGVLLRAARRPRVSSDIALLAAGSAAGLAAIDVVYVAKRRIAPVYLLDALAEAILVAGWVAARRGDRGPGRAGR</sequence>
<feature type="transmembrane region" description="Helical" evidence="1">
    <location>
        <begin position="96"/>
        <end position="115"/>
    </location>
</feature>
<dbReference type="EMBL" id="CADCWG010000146">
    <property type="protein sequence ID" value="CAA9556667.1"/>
    <property type="molecule type" value="Genomic_DNA"/>
</dbReference>
<protein>
    <submittedName>
        <fullName evidence="2">Uncharacterized protein</fullName>
    </submittedName>
</protein>
<feature type="transmembrane region" description="Helical" evidence="1">
    <location>
        <begin position="70"/>
        <end position="90"/>
    </location>
</feature>
<keyword evidence="1" id="KW-0472">Membrane</keyword>
<reference evidence="2" key="1">
    <citation type="submission" date="2020-02" db="EMBL/GenBank/DDBJ databases">
        <authorList>
            <person name="Meier V. D."/>
        </authorList>
    </citation>
    <scope>NUCLEOTIDE SEQUENCE</scope>
    <source>
        <strain evidence="2">AVDCRST_MAG49</strain>
    </source>
</reference>
<evidence type="ECO:0000256" key="1">
    <source>
        <dbReference type="SAM" id="Phobius"/>
    </source>
</evidence>
<organism evidence="2">
    <name type="scientific">uncultured Thermomicrobiales bacterium</name>
    <dbReference type="NCBI Taxonomy" id="1645740"/>
    <lineage>
        <taxon>Bacteria</taxon>
        <taxon>Pseudomonadati</taxon>
        <taxon>Thermomicrobiota</taxon>
        <taxon>Thermomicrobia</taxon>
        <taxon>Thermomicrobiales</taxon>
        <taxon>environmental samples</taxon>
    </lineage>
</organism>
<feature type="transmembrane region" description="Helical" evidence="1">
    <location>
        <begin position="7"/>
        <end position="29"/>
    </location>
</feature>
<keyword evidence="1" id="KW-0812">Transmembrane</keyword>
<keyword evidence="1" id="KW-1133">Transmembrane helix</keyword>
<gene>
    <name evidence="2" type="ORF">AVDCRST_MAG49-2992</name>
</gene>
<dbReference type="AlphaFoldDB" id="A0A6J4USH2"/>
<evidence type="ECO:0000313" key="2">
    <source>
        <dbReference type="EMBL" id="CAA9556667.1"/>
    </source>
</evidence>
<proteinExistence type="predicted"/>
<accession>A0A6J4USH2</accession>
<name>A0A6J4USH2_9BACT</name>